<dbReference type="Proteomes" id="UP000622890">
    <property type="component" value="Unassembled WGS sequence"/>
</dbReference>
<comment type="caution">
    <text evidence="1">The sequence shown here is derived from an EMBL/GenBank/DDBJ whole genome shotgun (WGS) entry which is preliminary data.</text>
</comment>
<evidence type="ECO:0000313" key="2">
    <source>
        <dbReference type="Proteomes" id="UP000622890"/>
    </source>
</evidence>
<accession>A0A934SV75</accession>
<reference evidence="1" key="1">
    <citation type="submission" date="2021-01" db="EMBL/GenBank/DDBJ databases">
        <title>Genome sequence of strain Noviherbaspirillum sp. DKR-6.</title>
        <authorList>
            <person name="Chaudhary D.K."/>
        </authorList>
    </citation>
    <scope>NUCLEOTIDE SEQUENCE</scope>
    <source>
        <strain evidence="1">DKR-6</strain>
    </source>
</reference>
<evidence type="ECO:0000313" key="1">
    <source>
        <dbReference type="EMBL" id="MBK4735933.1"/>
    </source>
</evidence>
<name>A0A934SV75_9BURK</name>
<protein>
    <submittedName>
        <fullName evidence="1">Uncharacterized protein</fullName>
    </submittedName>
</protein>
<dbReference type="AlphaFoldDB" id="A0A934SV75"/>
<sequence length="158" mass="18028">MDYVKVVALLNTPDTTLHEDTRREILYKLVEIYSGRRGYLSNLSNTWITEDAIPFLDEHGNPRGDKTIKEHVVPISLMVDALLRAGPVDEGGLKQILDQGRTVCIVTTEEDGRLNAHHRSRMPEGTVDFKTELWARYDSAGISQRYPLLDLLEIRRKP</sequence>
<organism evidence="1 2">
    <name type="scientific">Noviherbaspirillum pedocola</name>
    <dbReference type="NCBI Taxonomy" id="2801341"/>
    <lineage>
        <taxon>Bacteria</taxon>
        <taxon>Pseudomonadati</taxon>
        <taxon>Pseudomonadota</taxon>
        <taxon>Betaproteobacteria</taxon>
        <taxon>Burkholderiales</taxon>
        <taxon>Oxalobacteraceae</taxon>
        <taxon>Noviherbaspirillum</taxon>
    </lineage>
</organism>
<keyword evidence="2" id="KW-1185">Reference proteome</keyword>
<dbReference type="RefSeq" id="WP_200592850.1">
    <property type="nucleotide sequence ID" value="NZ_JAEPBG010000006.1"/>
</dbReference>
<dbReference type="EMBL" id="JAEPBG010000006">
    <property type="protein sequence ID" value="MBK4735933.1"/>
    <property type="molecule type" value="Genomic_DNA"/>
</dbReference>
<proteinExistence type="predicted"/>
<gene>
    <name evidence="1" type="ORF">JJB74_15035</name>
</gene>